<dbReference type="OrthoDB" id="5245206at2759"/>
<dbReference type="EMBL" id="JAGHQL010000234">
    <property type="protein sequence ID" value="KAH0536102.1"/>
    <property type="molecule type" value="Genomic_DNA"/>
</dbReference>
<name>A0A9P8L1D4_9PEZI</name>
<comment type="caution">
    <text evidence="1">The sequence shown here is derived from an EMBL/GenBank/DDBJ whole genome shotgun (WGS) entry which is preliminary data.</text>
</comment>
<dbReference type="Proteomes" id="UP000698800">
    <property type="component" value="Unassembled WGS sequence"/>
</dbReference>
<protein>
    <submittedName>
        <fullName evidence="1">Uncharacterized protein</fullName>
    </submittedName>
</protein>
<gene>
    <name evidence="1" type="ORF">FGG08_006988</name>
</gene>
<evidence type="ECO:0000313" key="1">
    <source>
        <dbReference type="EMBL" id="KAH0536102.1"/>
    </source>
</evidence>
<dbReference type="AlphaFoldDB" id="A0A9P8L1D4"/>
<evidence type="ECO:0000313" key="2">
    <source>
        <dbReference type="Proteomes" id="UP000698800"/>
    </source>
</evidence>
<keyword evidence="2" id="KW-1185">Reference proteome</keyword>
<reference evidence="1" key="1">
    <citation type="submission" date="2021-03" db="EMBL/GenBank/DDBJ databases">
        <title>Comparative genomics and phylogenomic investigation of the class Geoglossomycetes provide insights into ecological specialization and systematics.</title>
        <authorList>
            <person name="Melie T."/>
            <person name="Pirro S."/>
            <person name="Miller A.N."/>
            <person name="Quandt A."/>
        </authorList>
    </citation>
    <scope>NUCLEOTIDE SEQUENCE</scope>
    <source>
        <strain evidence="1">GBOQ0MN5Z8</strain>
    </source>
</reference>
<organism evidence="1 2">
    <name type="scientific">Glutinoglossum americanum</name>
    <dbReference type="NCBI Taxonomy" id="1670608"/>
    <lineage>
        <taxon>Eukaryota</taxon>
        <taxon>Fungi</taxon>
        <taxon>Dikarya</taxon>
        <taxon>Ascomycota</taxon>
        <taxon>Pezizomycotina</taxon>
        <taxon>Geoglossomycetes</taxon>
        <taxon>Geoglossales</taxon>
        <taxon>Geoglossaceae</taxon>
        <taxon>Glutinoglossum</taxon>
    </lineage>
</organism>
<proteinExistence type="predicted"/>
<sequence length="299" mass="33156">MELGRCTYRRALALHDTHPPQAVVTQPLWPNTLFAVAFLSRIVPIGSNLYISANVLQWIKEGKSIQDVQLFRGSSLECLRHLPGTKQIDAFYGEGVREIDVGLIGTILNSKQEAIMNDEATSQVHAVTGIAFGVLVPQASKNLAEAVKFTVAGTPGKYIDKLKGLVNALHNRHFEVTGLADKINANPRGDEKLKVELDSIFAEKGVFGEHVTMRYLDMEKTLPREMPLQHLRAMRLLEHLAALVDVDAGGAGGRLDRVYSASCGLMQKVYVAAVDRSQHRLDEPQWNKLREDLKMLRGI</sequence>
<accession>A0A9P8L1D4</accession>